<reference evidence="4" key="3">
    <citation type="submission" date="2019-04" db="EMBL/GenBank/DDBJ databases">
        <authorList>
            <person name="Howe K."/>
            <person name="Paulini M."/>
            <person name="Williams G."/>
        </authorList>
    </citation>
    <scope>NUCLEOTIDE SEQUENCE [LARGE SCALE GENOMIC DNA]</scope>
    <source>
        <strain evidence="4">FR3</strain>
    </source>
</reference>
<keyword evidence="2" id="KW-0732">Signal</keyword>
<sequence length="216" mass="23981">MGGINVPTCSSPSTVQVGRMSSIFLLLLPLVSASEEETHDRFLDGCSSHCTNKFDQNLSCWNKTAEFFGKTLMGVFLRYVTTQANILIATKEHHGKLPTPDEIAKRSLDRMTKYTEYYHFDNDSGILTTGIISKTVMAFVAASFETLQTGKQPTLLTCPKGCERPSNFWLSWSFISLSVSGILIAIIIIKTLEKDRMDRKHVLAEGTVKSDGCKTN</sequence>
<evidence type="ECO:0000256" key="1">
    <source>
        <dbReference type="SAM" id="Phobius"/>
    </source>
</evidence>
<reference evidence="6" key="4">
    <citation type="submission" date="2019-12" db="UniProtKB">
        <authorList>
            <consortium name="WormBaseParasite"/>
        </authorList>
    </citation>
    <scope>IDENTIFICATION</scope>
</reference>
<protein>
    <submittedName>
        <fullName evidence="3 6">Bm9923</fullName>
    </submittedName>
</protein>
<keyword evidence="5" id="KW-1185">Reference proteome</keyword>
<organism evidence="3">
    <name type="scientific">Brugia malayi</name>
    <name type="common">Filarial nematode worm</name>
    <dbReference type="NCBI Taxonomy" id="6279"/>
    <lineage>
        <taxon>Eukaryota</taxon>
        <taxon>Metazoa</taxon>
        <taxon>Ecdysozoa</taxon>
        <taxon>Nematoda</taxon>
        <taxon>Chromadorea</taxon>
        <taxon>Rhabditida</taxon>
        <taxon>Spirurina</taxon>
        <taxon>Spiruromorpha</taxon>
        <taxon>Filarioidea</taxon>
        <taxon>Onchocercidae</taxon>
        <taxon>Brugia</taxon>
    </lineage>
</organism>
<dbReference type="OMA" id="SCWNKTA"/>
<dbReference type="WormBase" id="Bm9923">
    <property type="protein sequence ID" value="BM18482"/>
    <property type="gene ID" value="WBGene00230184"/>
</dbReference>
<proteinExistence type="predicted"/>
<reference evidence="3 5" key="1">
    <citation type="journal article" date="2007" name="Science">
        <title>Draft genome of the filarial nematode parasite Brugia malayi.</title>
        <authorList>
            <person name="Ghedin E."/>
            <person name="Wang S."/>
            <person name="Spiro D."/>
            <person name="Caler E."/>
            <person name="Zhao Q."/>
            <person name="Crabtree J."/>
            <person name="Allen J.E."/>
            <person name="Delcher A.L."/>
            <person name="Guiliano D.B."/>
            <person name="Miranda-Saavedra D."/>
            <person name="Angiuoli S.V."/>
            <person name="Creasy T."/>
            <person name="Amedeo P."/>
            <person name="Haas B."/>
            <person name="El-Sayed N.M."/>
            <person name="Wortman J.R."/>
            <person name="Feldblyum T."/>
            <person name="Tallon L."/>
            <person name="Schatz M."/>
            <person name="Shumway M."/>
            <person name="Koo H."/>
            <person name="Salzberg S.L."/>
            <person name="Schobel S."/>
            <person name="Pertea M."/>
            <person name="Pop M."/>
            <person name="White O."/>
            <person name="Barton G.J."/>
            <person name="Carlow C.K."/>
            <person name="Crawford M.J."/>
            <person name="Daub J."/>
            <person name="Dimmic M.W."/>
            <person name="Estes C.F."/>
            <person name="Foster J.M."/>
            <person name="Ganatra M."/>
            <person name="Gregory W.F."/>
            <person name="Johnson N.M."/>
            <person name="Jin J."/>
            <person name="Komuniecki R."/>
            <person name="Korf I."/>
            <person name="Kumar S."/>
            <person name="Laney S."/>
            <person name="Li B.W."/>
            <person name="Li W."/>
            <person name="Lindblom T.H."/>
            <person name="Lustigman S."/>
            <person name="Ma D."/>
            <person name="Maina C.V."/>
            <person name="Martin D.M."/>
            <person name="McCarter J.P."/>
            <person name="McReynolds L."/>
            <person name="Mitreva M."/>
            <person name="Nutman T.B."/>
            <person name="Parkinson J."/>
            <person name="Peregrin-Alvarez J.M."/>
            <person name="Poole C."/>
            <person name="Ren Q."/>
            <person name="Saunders L."/>
            <person name="Sluder A.E."/>
            <person name="Smith K."/>
            <person name="Stanke M."/>
            <person name="Unnasch T.R."/>
            <person name="Ware J."/>
            <person name="Wei A.D."/>
            <person name="Weil G."/>
            <person name="Williams D.J."/>
            <person name="Zhang Y."/>
            <person name="Williams S.A."/>
            <person name="Fraser-Liggett C."/>
            <person name="Slatko B."/>
            <person name="Blaxter M.L."/>
            <person name="Scott A.L."/>
        </authorList>
    </citation>
    <scope>NUCLEOTIDE SEQUENCE</scope>
    <source>
        <strain evidence="3 5">FR3</strain>
    </source>
</reference>
<name>A0A0K0K0Z2_BRUMA</name>
<accession>A0A0K0K0Z2</accession>
<keyword evidence="1" id="KW-1133">Transmembrane helix</keyword>
<accession>A0A4E9EZK0</accession>
<evidence type="ECO:0000313" key="7">
    <source>
        <dbReference type="WormBase" id="Bm9923"/>
    </source>
</evidence>
<evidence type="ECO:0000313" key="6">
    <source>
        <dbReference type="WBParaSite" id="Bm9923.1"/>
    </source>
</evidence>
<evidence type="ECO:0000313" key="4">
    <source>
        <dbReference type="EMBL" id="VIO89024.1"/>
    </source>
</evidence>
<dbReference type="Proteomes" id="UP000006672">
    <property type="component" value="Unassembled WGS sequence"/>
</dbReference>
<gene>
    <name evidence="3 6 7" type="ORF">Bm9923</name>
    <name evidence="4" type="ORF">BM_BM9923</name>
    <name evidence="3" type="ORF">BM_Bm9923</name>
</gene>
<dbReference type="EMBL" id="LN856957">
    <property type="protein sequence ID" value="CDP96005.1"/>
    <property type="molecule type" value="Genomic_DNA"/>
</dbReference>
<reference evidence="3" key="2">
    <citation type="submission" date="2012-12" db="EMBL/GenBank/DDBJ databases">
        <authorList>
            <person name="Gao Y.W."/>
            <person name="Fan S.T."/>
            <person name="Sun H.T."/>
            <person name="Wang Z."/>
            <person name="Gao X.L."/>
            <person name="Li Y.G."/>
            <person name="Wang T.C."/>
            <person name="Zhang K."/>
            <person name="Xu W.W."/>
            <person name="Yu Z.J."/>
            <person name="Xia X.Z."/>
        </authorList>
    </citation>
    <scope>NUCLEOTIDE SEQUENCE</scope>
    <source>
        <strain evidence="3">FR3</strain>
    </source>
</reference>
<dbReference type="RefSeq" id="XP_001898167.1">
    <property type="nucleotide sequence ID" value="XM_001898132.1"/>
</dbReference>
<dbReference type="OrthoDB" id="5875590at2759"/>
<dbReference type="KEGG" id="bmy:BM_BM9923"/>
<feature type="transmembrane region" description="Helical" evidence="1">
    <location>
        <begin position="168"/>
        <end position="189"/>
    </location>
</feature>
<dbReference type="CTD" id="6101609"/>
<evidence type="ECO:0000313" key="3">
    <source>
        <dbReference type="EMBL" id="CDP96005.1"/>
    </source>
</evidence>
<evidence type="ECO:0000256" key="2">
    <source>
        <dbReference type="SAM" id="SignalP"/>
    </source>
</evidence>
<dbReference type="EMBL" id="CAAKNF010000196">
    <property type="protein sequence ID" value="VIO89024.1"/>
    <property type="molecule type" value="Genomic_DNA"/>
</dbReference>
<feature type="chain" id="PRO_5023813347" evidence="2">
    <location>
        <begin position="34"/>
        <end position="216"/>
    </location>
</feature>
<feature type="signal peptide" evidence="2">
    <location>
        <begin position="1"/>
        <end position="33"/>
    </location>
</feature>
<evidence type="ECO:0000313" key="5">
    <source>
        <dbReference type="Proteomes" id="UP000006672"/>
    </source>
</evidence>
<dbReference type="WBParaSite" id="Bm9923.1">
    <property type="protein sequence ID" value="Bm9923.1"/>
    <property type="gene ID" value="WBGene00230184"/>
</dbReference>
<dbReference type="AlphaFoldDB" id="A0A0K0K0Z2"/>
<dbReference type="GeneID" id="6101609"/>
<keyword evidence="1" id="KW-0472">Membrane</keyword>
<keyword evidence="1" id="KW-0812">Transmembrane</keyword>